<evidence type="ECO:0000259" key="9">
    <source>
        <dbReference type="Pfam" id="PF00149"/>
    </source>
</evidence>
<dbReference type="InterPro" id="IPR025733">
    <property type="entry name" value="PAPs_C"/>
</dbReference>
<dbReference type="InterPro" id="IPR041792">
    <property type="entry name" value="MPP_PAP"/>
</dbReference>
<dbReference type="Gene3D" id="2.60.40.380">
    <property type="entry name" value="Purple acid phosphatase-like, N-terminal"/>
    <property type="match status" value="1"/>
</dbReference>
<dbReference type="AlphaFoldDB" id="A0ABD1XKH1"/>
<evidence type="ECO:0000256" key="8">
    <source>
        <dbReference type="RuleBase" id="RU361203"/>
    </source>
</evidence>
<dbReference type="Pfam" id="PF00149">
    <property type="entry name" value="Metallophos"/>
    <property type="match status" value="1"/>
</dbReference>
<gene>
    <name evidence="12" type="ORF">R1flu_028016</name>
</gene>
<evidence type="ECO:0000259" key="10">
    <source>
        <dbReference type="Pfam" id="PF14008"/>
    </source>
</evidence>
<proteinExistence type="inferred from homology"/>
<feature type="domain" description="Purple acid phosphatase N-terminal" evidence="11">
    <location>
        <begin position="173"/>
        <end position="265"/>
    </location>
</feature>
<feature type="domain" description="Purple acid phosphatase C-terminal" evidence="10">
    <location>
        <begin position="498"/>
        <end position="558"/>
    </location>
</feature>
<comment type="catalytic activity">
    <reaction evidence="8">
        <text>a phosphate monoester + H2O = an alcohol + phosphate</text>
        <dbReference type="Rhea" id="RHEA:15017"/>
        <dbReference type="ChEBI" id="CHEBI:15377"/>
        <dbReference type="ChEBI" id="CHEBI:30879"/>
        <dbReference type="ChEBI" id="CHEBI:43474"/>
        <dbReference type="ChEBI" id="CHEBI:67140"/>
        <dbReference type="EC" id="3.1.3.2"/>
    </reaction>
</comment>
<evidence type="ECO:0000256" key="4">
    <source>
        <dbReference type="ARBA" id="ARBA00022801"/>
    </source>
</evidence>
<evidence type="ECO:0000256" key="1">
    <source>
        <dbReference type="ARBA" id="ARBA00008723"/>
    </source>
</evidence>
<evidence type="ECO:0000256" key="3">
    <source>
        <dbReference type="ARBA" id="ARBA00022729"/>
    </source>
</evidence>
<name>A0ABD1XKH1_9MARC</name>
<dbReference type="EMBL" id="JBHFFA010000008">
    <property type="protein sequence ID" value="KAL2609443.1"/>
    <property type="molecule type" value="Genomic_DNA"/>
</dbReference>
<keyword evidence="5" id="KW-0862">Zinc</keyword>
<keyword evidence="4 8" id="KW-0378">Hydrolase</keyword>
<keyword evidence="6" id="KW-0408">Iron</keyword>
<keyword evidence="13" id="KW-1185">Reference proteome</keyword>
<dbReference type="Pfam" id="PF16656">
    <property type="entry name" value="Pur_ac_phosph_N"/>
    <property type="match status" value="1"/>
</dbReference>
<dbReference type="CDD" id="cd00839">
    <property type="entry name" value="MPP_PAPs"/>
    <property type="match status" value="1"/>
</dbReference>
<protein>
    <recommendedName>
        <fullName evidence="8">Purple acid phosphatase</fullName>
        <ecNumber evidence="8">3.1.3.2</ecNumber>
    </recommendedName>
</protein>
<evidence type="ECO:0000313" key="12">
    <source>
        <dbReference type="EMBL" id="KAL2609443.1"/>
    </source>
</evidence>
<dbReference type="GO" id="GO:0003993">
    <property type="term" value="F:acid phosphatase activity"/>
    <property type="evidence" value="ECO:0007669"/>
    <property type="project" value="UniProtKB-EC"/>
</dbReference>
<dbReference type="SUPFAM" id="SSF49363">
    <property type="entry name" value="Purple acid phosphatase, N-terminal domain"/>
    <property type="match status" value="1"/>
</dbReference>
<feature type="domain" description="Calcineurin-like phosphoesterase" evidence="9">
    <location>
        <begin position="276"/>
        <end position="472"/>
    </location>
</feature>
<dbReference type="Proteomes" id="UP001605036">
    <property type="component" value="Unassembled WGS sequence"/>
</dbReference>
<evidence type="ECO:0000256" key="6">
    <source>
        <dbReference type="ARBA" id="ARBA00023004"/>
    </source>
</evidence>
<reference evidence="12 13" key="1">
    <citation type="submission" date="2024-09" db="EMBL/GenBank/DDBJ databases">
        <title>Chromosome-scale assembly of Riccia fluitans.</title>
        <authorList>
            <person name="Paukszto L."/>
            <person name="Sawicki J."/>
            <person name="Karawczyk K."/>
            <person name="Piernik-Szablinska J."/>
            <person name="Szczecinska M."/>
            <person name="Mazdziarz M."/>
        </authorList>
    </citation>
    <scope>NUCLEOTIDE SEQUENCE [LARGE SCALE GENOMIC DNA]</scope>
    <source>
        <strain evidence="12">Rf_01</strain>
        <tissue evidence="12">Aerial parts of the thallus</tissue>
    </source>
</reference>
<dbReference type="PANTHER" id="PTHR22953">
    <property type="entry name" value="ACID PHOSPHATASE RELATED"/>
    <property type="match status" value="1"/>
</dbReference>
<evidence type="ECO:0000259" key="11">
    <source>
        <dbReference type="Pfam" id="PF16656"/>
    </source>
</evidence>
<comment type="similarity">
    <text evidence="1 8">Belongs to the metallophosphoesterase superfamily. Purple acid phosphatase family.</text>
</comment>
<keyword evidence="2" id="KW-0479">Metal-binding</keyword>
<dbReference type="InterPro" id="IPR004843">
    <property type="entry name" value="Calcineurin-like_PHP"/>
</dbReference>
<dbReference type="Gene3D" id="3.60.21.10">
    <property type="match status" value="1"/>
</dbReference>
<dbReference type="PANTHER" id="PTHR22953:SF86">
    <property type="entry name" value="PURPLE ACID PHOSPHATASE 10"/>
    <property type="match status" value="1"/>
</dbReference>
<dbReference type="GO" id="GO:0046872">
    <property type="term" value="F:metal ion binding"/>
    <property type="evidence" value="ECO:0007669"/>
    <property type="project" value="UniProtKB-KW"/>
</dbReference>
<evidence type="ECO:0000256" key="7">
    <source>
        <dbReference type="ARBA" id="ARBA00023180"/>
    </source>
</evidence>
<dbReference type="InterPro" id="IPR039331">
    <property type="entry name" value="PAPs-like"/>
</dbReference>
<evidence type="ECO:0000313" key="13">
    <source>
        <dbReference type="Proteomes" id="UP001605036"/>
    </source>
</evidence>
<dbReference type="InterPro" id="IPR029052">
    <property type="entry name" value="Metallo-depent_PP-like"/>
</dbReference>
<sequence length="573" mass="65369">MWVLGIVVNLRQKVHSWIPGGLVWEAEKVNLLLRSRTTAKSQRETKAPNVKQWLLLLLLTDLRVLLREEEKSDYHSSNDKTWLHLRGSDVIRNSSSYEAVKVAAEYGTKAKERKRMKSSHEMNCWFLSIVLLLSCTSLSNAGITSRYTRRLAASVDIPEDSPYFKVPEGFNAPQQVHITQGDYEGRAVIVSWVTKEEPGDSKVLYGKEPGSNYTEYVTGTAGTYSFYNYTSGFIHHATIAGLEFDTKYYYTLGSGEVAREFWFITPPESKLDTPYTFGVIGDLGQTFDSLSTLQHYMNSSGQSLLMVGDLSYADNYPFDNNVRWDTWGRLVEPSTAYQSWIWTAGNHELDYIPEVGETEPFKPYTHRYLTPYKASNSTSPLWYSIKRGPATIIVLSSYSAYGKYTPQYKWLLEALAAVDRTVTPWLIVLLHSPWYNSNTYHYMEGETMRVIFEKFLVQYNVDIVFAGHVHAYERTYPVSNIKYDIINGLCTPEHNETAPVYVVIGDGGNIEGLAGVFTQPQPAYSAFREASFGHGLLEIYNHTHAYFTWHRNQDGEKVAADSAIILNKYWYKK</sequence>
<dbReference type="InterPro" id="IPR008963">
    <property type="entry name" value="Purple_acid_Pase-like_N"/>
</dbReference>
<dbReference type="FunFam" id="3.60.21.10:FF:000034">
    <property type="entry name" value="Fe(3+)-Zn(2+) purple acid phosphatase"/>
    <property type="match status" value="1"/>
</dbReference>
<dbReference type="SUPFAM" id="SSF56300">
    <property type="entry name" value="Metallo-dependent phosphatases"/>
    <property type="match status" value="1"/>
</dbReference>
<organism evidence="12 13">
    <name type="scientific">Riccia fluitans</name>
    <dbReference type="NCBI Taxonomy" id="41844"/>
    <lineage>
        <taxon>Eukaryota</taxon>
        <taxon>Viridiplantae</taxon>
        <taxon>Streptophyta</taxon>
        <taxon>Embryophyta</taxon>
        <taxon>Marchantiophyta</taxon>
        <taxon>Marchantiopsida</taxon>
        <taxon>Marchantiidae</taxon>
        <taxon>Marchantiales</taxon>
        <taxon>Ricciaceae</taxon>
        <taxon>Riccia</taxon>
    </lineage>
</organism>
<dbReference type="FunFam" id="2.60.40.380:FF:000001">
    <property type="entry name" value="Fe(3+)-Zn(2+) purple acid phosphatase"/>
    <property type="match status" value="1"/>
</dbReference>
<evidence type="ECO:0000256" key="2">
    <source>
        <dbReference type="ARBA" id="ARBA00022723"/>
    </source>
</evidence>
<comment type="caution">
    <text evidence="12">The sequence shown here is derived from an EMBL/GenBank/DDBJ whole genome shotgun (WGS) entry which is preliminary data.</text>
</comment>
<dbReference type="Pfam" id="PF14008">
    <property type="entry name" value="Metallophos_C"/>
    <property type="match status" value="1"/>
</dbReference>
<dbReference type="EC" id="3.1.3.2" evidence="8"/>
<accession>A0ABD1XKH1</accession>
<keyword evidence="7" id="KW-0325">Glycoprotein</keyword>
<dbReference type="InterPro" id="IPR015914">
    <property type="entry name" value="PAPs_N"/>
</dbReference>
<keyword evidence="3" id="KW-0732">Signal</keyword>
<evidence type="ECO:0000256" key="5">
    <source>
        <dbReference type="ARBA" id="ARBA00022833"/>
    </source>
</evidence>